<dbReference type="PROSITE" id="PS51459">
    <property type="entry name" value="FIDO"/>
    <property type="match status" value="1"/>
</dbReference>
<feature type="binding site" evidence="1">
    <location>
        <position position="82"/>
    </location>
    <ligand>
        <name>ATP</name>
        <dbReference type="ChEBI" id="CHEBI:30616"/>
    </ligand>
</feature>
<dbReference type="InterPro" id="IPR036597">
    <property type="entry name" value="Fido-like_dom_sf"/>
</dbReference>
<accession>A0A2N3WZK2</accession>
<dbReference type="RefSeq" id="WP_101463593.1">
    <property type="nucleotide sequence ID" value="NZ_PJMW01000001.1"/>
</dbReference>
<dbReference type="SUPFAM" id="SSF140931">
    <property type="entry name" value="Fic-like"/>
    <property type="match status" value="1"/>
</dbReference>
<feature type="binding site" evidence="3">
    <location>
        <begin position="257"/>
        <end position="258"/>
    </location>
    <ligand>
        <name>ATP</name>
        <dbReference type="ChEBI" id="CHEBI:30616"/>
    </ligand>
</feature>
<evidence type="ECO:0000256" key="1">
    <source>
        <dbReference type="PIRSR" id="PIRSR038925-1"/>
    </source>
</evidence>
<dbReference type="Proteomes" id="UP000233766">
    <property type="component" value="Unassembled WGS sequence"/>
</dbReference>
<dbReference type="EMBL" id="PJMW01000001">
    <property type="protein sequence ID" value="PKV99295.1"/>
    <property type="molecule type" value="Genomic_DNA"/>
</dbReference>
<dbReference type="OrthoDB" id="9813719at2"/>
<dbReference type="PIRSF" id="PIRSF038925">
    <property type="entry name" value="AMP-prot_trans"/>
    <property type="match status" value="1"/>
</dbReference>
<dbReference type="Gene3D" id="1.10.3290.10">
    <property type="entry name" value="Fido-like domain"/>
    <property type="match status" value="1"/>
</dbReference>
<name>A0A2N3WZK2_9NOCA</name>
<feature type="binding site" evidence="1">
    <location>
        <position position="215"/>
    </location>
    <ligand>
        <name>ATP</name>
        <dbReference type="ChEBI" id="CHEBI:30616"/>
    </ligand>
</feature>
<gene>
    <name evidence="5" type="ORF">ATK86_1343</name>
</gene>
<evidence type="ECO:0000313" key="5">
    <source>
        <dbReference type="EMBL" id="PKV99295.1"/>
    </source>
</evidence>
<feature type="active site" evidence="2">
    <location>
        <position position="215"/>
    </location>
</feature>
<keyword evidence="1" id="KW-0067">ATP-binding</keyword>
<reference evidence="5 6" key="1">
    <citation type="submission" date="2017-12" db="EMBL/GenBank/DDBJ databases">
        <title>Sequencing the genomes of 1000 Actinobacteria strains.</title>
        <authorList>
            <person name="Klenk H.-P."/>
        </authorList>
    </citation>
    <scope>NUCLEOTIDE SEQUENCE [LARGE SCALE GENOMIC DNA]</scope>
    <source>
        <strain evidence="5 6">DSM 44489</strain>
    </source>
</reference>
<dbReference type="InterPro" id="IPR026287">
    <property type="entry name" value="SoFic-like"/>
</dbReference>
<feature type="binding site" evidence="1">
    <location>
        <position position="257"/>
    </location>
    <ligand>
        <name>ATP</name>
        <dbReference type="ChEBI" id="CHEBI:30616"/>
    </ligand>
</feature>
<feature type="binding site" evidence="3">
    <location>
        <begin position="219"/>
        <end position="226"/>
    </location>
    <ligand>
        <name>ATP</name>
        <dbReference type="ChEBI" id="CHEBI:30616"/>
    </ligand>
</feature>
<comment type="caution">
    <text evidence="5">The sequence shown here is derived from an EMBL/GenBank/DDBJ whole genome shotgun (WGS) entry which is preliminary data.</text>
</comment>
<protein>
    <submittedName>
        <fullName evidence="5">Fic family protein</fullName>
    </submittedName>
</protein>
<evidence type="ECO:0000259" key="4">
    <source>
        <dbReference type="PROSITE" id="PS51459"/>
    </source>
</evidence>
<proteinExistence type="predicted"/>
<feature type="domain" description="Fido" evidence="4">
    <location>
        <begin position="128"/>
        <end position="279"/>
    </location>
</feature>
<dbReference type="InterPro" id="IPR040198">
    <property type="entry name" value="Fido_containing"/>
</dbReference>
<keyword evidence="6" id="KW-1185">Reference proteome</keyword>
<organism evidence="5 6">
    <name type="scientific">Nocardia fluminea</name>
    <dbReference type="NCBI Taxonomy" id="134984"/>
    <lineage>
        <taxon>Bacteria</taxon>
        <taxon>Bacillati</taxon>
        <taxon>Actinomycetota</taxon>
        <taxon>Actinomycetes</taxon>
        <taxon>Mycobacteriales</taxon>
        <taxon>Nocardiaceae</taxon>
        <taxon>Nocardia</taxon>
    </lineage>
</organism>
<evidence type="ECO:0000256" key="3">
    <source>
        <dbReference type="PIRSR" id="PIRSR640198-2"/>
    </source>
</evidence>
<dbReference type="InterPro" id="IPR003812">
    <property type="entry name" value="Fido"/>
</dbReference>
<evidence type="ECO:0000313" key="6">
    <source>
        <dbReference type="Proteomes" id="UP000233766"/>
    </source>
</evidence>
<dbReference type="Pfam" id="PF13784">
    <property type="entry name" value="Fic_N"/>
    <property type="match status" value="1"/>
</dbReference>
<keyword evidence="1" id="KW-0547">Nucleotide-binding</keyword>
<dbReference type="GO" id="GO:0005524">
    <property type="term" value="F:ATP binding"/>
    <property type="evidence" value="ECO:0007669"/>
    <property type="project" value="UniProtKB-KW"/>
</dbReference>
<dbReference type="PANTHER" id="PTHR13504">
    <property type="entry name" value="FIDO DOMAIN-CONTAINING PROTEIN DDB_G0283145"/>
    <property type="match status" value="1"/>
</dbReference>
<feature type="binding site" evidence="1">
    <location>
        <begin position="220"/>
        <end position="226"/>
    </location>
    <ligand>
        <name>ATP</name>
        <dbReference type="ChEBI" id="CHEBI:30616"/>
    </ligand>
</feature>
<dbReference type="PANTHER" id="PTHR13504:SF38">
    <property type="entry name" value="FIDO DOMAIN-CONTAINING PROTEIN"/>
    <property type="match status" value="1"/>
</dbReference>
<evidence type="ECO:0000256" key="2">
    <source>
        <dbReference type="PIRSR" id="PIRSR640198-1"/>
    </source>
</evidence>
<sequence>MLLEDFATAQQVNVVRAENGYRAFSPPSLPPIVPMSPQLVRRLSSADRAVGELAGLGRGLPSPELFGRALVRREAVLSSRIEGTVASLSDVAMYEVERPARPRGDVQEVFNYMSAIDHVLDPGRRLPLSLSLLREAHQILMTGVRGDYATPGEFRHSQNWIGPPGSTIETAKFVPPPPETLWQSLDAFEKYLHAEGELPPLLAIAAVHYQFEAIHPFIDGNGRIGRLLAVMLLVEWGLLPGPLLDLSSYIEPRRDRYYEGLLRVSTDGDWLGWFEFFLEVIEEQARDSLGRAVRLDALRTELRLRVARARSSGLLPILIDELFRSPIIGIANAMQALDVTHRSATLNIEKLVEAGILVEVTRARTRFFAAPDVLAVMNGT</sequence>
<dbReference type="Pfam" id="PF02661">
    <property type="entry name" value="Fic"/>
    <property type="match status" value="1"/>
</dbReference>
<dbReference type="AlphaFoldDB" id="A0A2N3WZK2"/>
<dbReference type="InterPro" id="IPR025758">
    <property type="entry name" value="Fic/DOC_N"/>
</dbReference>